<comment type="caution">
    <text evidence="2">The sequence shown here is derived from an EMBL/GenBank/DDBJ whole genome shotgun (WGS) entry which is preliminary data.</text>
</comment>
<dbReference type="EMBL" id="VWNA01000001">
    <property type="protein sequence ID" value="MQT13500.1"/>
    <property type="molecule type" value="Genomic_DNA"/>
</dbReference>
<sequence length="465" mass="45832">MSSTSDTPERPEQGLPPRAKSGRRPPTIDLAAGETTAAGDAVPTPEDTTPAAADPAPAAETARDEAAASSSPKGGTTDAPAGPAAPVGCARETSGGSGAIKLIAAAVIGGAVAIGGASALVTRGVIKSPEVTATSEALQTLGQRVATLENQAASNPAAAGDAALKDVEARLAKLESAVSSGTPGADLGALQSELKTDIADLGKQVEAAAKAAEAAQTGLSQLGARVDEIDKKIAANDLSGVRDAVGRLNADADAKAAALAKLQTEIDGVAQSVERTVGSESSAATSFALSSLERAAAEGRGFAAELSLIAATVANPALIDPLKAVATDPPQSAEAIAAQWPDTEKAILAAAAPPVGDGLLDKLEASAKSLIVVRPSGPVDGSDAEAVASRINADMKNGALAAALKEWRSLPEASQKASQAWGDDLARRVALDDGVAALKQAVLGVLAERTGAAAARASAPQPAAN</sequence>
<feature type="region of interest" description="Disordered" evidence="1">
    <location>
        <begin position="1"/>
        <end position="93"/>
    </location>
</feature>
<evidence type="ECO:0000313" key="3">
    <source>
        <dbReference type="Proteomes" id="UP000332515"/>
    </source>
</evidence>
<dbReference type="Gene3D" id="1.10.287.1490">
    <property type="match status" value="1"/>
</dbReference>
<gene>
    <name evidence="2" type="ORF">F0357_12800</name>
</gene>
<evidence type="ECO:0000256" key="1">
    <source>
        <dbReference type="SAM" id="MobiDB-lite"/>
    </source>
</evidence>
<dbReference type="RefSeq" id="WP_153482221.1">
    <property type="nucleotide sequence ID" value="NZ_VWNA01000001.1"/>
</dbReference>
<proteinExistence type="predicted"/>
<evidence type="ECO:0008006" key="4">
    <source>
        <dbReference type="Google" id="ProtNLM"/>
    </source>
</evidence>
<keyword evidence="3" id="KW-1185">Reference proteome</keyword>
<reference evidence="2 3" key="1">
    <citation type="submission" date="2019-09" db="EMBL/GenBank/DDBJ databases">
        <title>Segnochrobactrum spirostomi gen. nov., sp. nov., isolated from the ciliate Spirostomum cf. yagiui and description of a novel family, Segnochrobactraceae fam. nov. within the order Rhizobiales of the class Alphaproteobacteria.</title>
        <authorList>
            <person name="Akter S."/>
            <person name="Shazib S.U.A."/>
            <person name="Shin M.K."/>
        </authorList>
    </citation>
    <scope>NUCLEOTIDE SEQUENCE [LARGE SCALE GENOMIC DNA]</scope>
    <source>
        <strain evidence="2 3">Sp-1</strain>
    </source>
</reference>
<evidence type="ECO:0000313" key="2">
    <source>
        <dbReference type="EMBL" id="MQT13500.1"/>
    </source>
</evidence>
<feature type="compositionally biased region" description="Low complexity" evidence="1">
    <location>
        <begin position="72"/>
        <end position="88"/>
    </location>
</feature>
<accession>A0A6A7Y313</accession>
<protein>
    <recommendedName>
        <fullName evidence="4">Phage tail protein</fullName>
    </recommendedName>
</protein>
<feature type="compositionally biased region" description="Low complexity" evidence="1">
    <location>
        <begin position="40"/>
        <end position="60"/>
    </location>
</feature>
<organism evidence="2 3">
    <name type="scientific">Segnochrobactrum spirostomi</name>
    <dbReference type="NCBI Taxonomy" id="2608987"/>
    <lineage>
        <taxon>Bacteria</taxon>
        <taxon>Pseudomonadati</taxon>
        <taxon>Pseudomonadota</taxon>
        <taxon>Alphaproteobacteria</taxon>
        <taxon>Hyphomicrobiales</taxon>
        <taxon>Segnochrobactraceae</taxon>
        <taxon>Segnochrobactrum</taxon>
    </lineage>
</organism>
<name>A0A6A7Y313_9HYPH</name>
<dbReference type="AlphaFoldDB" id="A0A6A7Y313"/>
<dbReference type="Proteomes" id="UP000332515">
    <property type="component" value="Unassembled WGS sequence"/>
</dbReference>